<feature type="region of interest" description="Disordered" evidence="1">
    <location>
        <begin position="1"/>
        <end position="25"/>
    </location>
</feature>
<protein>
    <submittedName>
        <fullName evidence="2">Terminase small subunit</fullName>
    </submittedName>
</protein>
<organism evidence="2">
    <name type="scientific">uncultured Caudovirales phage</name>
    <dbReference type="NCBI Taxonomy" id="2100421"/>
    <lineage>
        <taxon>Viruses</taxon>
        <taxon>Duplodnaviria</taxon>
        <taxon>Heunggongvirae</taxon>
        <taxon>Uroviricota</taxon>
        <taxon>Caudoviricetes</taxon>
        <taxon>Peduoviridae</taxon>
        <taxon>Maltschvirus</taxon>
        <taxon>Maltschvirus maltsch</taxon>
    </lineage>
</organism>
<feature type="compositionally biased region" description="Basic and acidic residues" evidence="1">
    <location>
        <begin position="1"/>
        <end position="15"/>
    </location>
</feature>
<dbReference type="Gene3D" id="1.10.10.1400">
    <property type="entry name" value="Terminase, small subunit, N-terminal DNA-binding domain, HTH motif"/>
    <property type="match status" value="1"/>
</dbReference>
<accession>A0A6J5LM60</accession>
<evidence type="ECO:0000313" key="2">
    <source>
        <dbReference type="EMBL" id="CAB4135425.1"/>
    </source>
</evidence>
<dbReference type="EMBL" id="LR796301">
    <property type="protein sequence ID" value="CAB4135425.1"/>
    <property type="molecule type" value="Genomic_DNA"/>
</dbReference>
<proteinExistence type="predicted"/>
<name>A0A6J5LM60_9CAUD</name>
<evidence type="ECO:0000256" key="1">
    <source>
        <dbReference type="SAM" id="MobiDB-lite"/>
    </source>
</evidence>
<reference evidence="2" key="1">
    <citation type="submission" date="2020-04" db="EMBL/GenBank/DDBJ databases">
        <authorList>
            <person name="Chiriac C."/>
            <person name="Salcher M."/>
            <person name="Ghai R."/>
            <person name="Kavagutti S V."/>
        </authorList>
    </citation>
    <scope>NUCLEOTIDE SEQUENCE</scope>
</reference>
<dbReference type="InterPro" id="IPR038713">
    <property type="entry name" value="Terminase_Gp1_N_sf"/>
</dbReference>
<sequence length="189" mass="20308">MKPETPKTTNARKDTWMGGLQLSPTANEPLTEKQLAFVETYVGNGGDAMAAAKAVGFDDPKAAAKEALADPRVRQSIELKRDVEIKTMGATKAWQVIEQLMTDPASPAQVKFQAAKWTLEASGHGLSAVAASLQLGLRKTNKPLAEMSVTELEEFITRGRATFDTMKGTVGQVLKAHANTIDVTPKADK</sequence>
<gene>
    <name evidence="2" type="ORF">UFOVP291_9</name>
</gene>